<protein>
    <submittedName>
        <fullName evidence="1">Uncharacterized protein</fullName>
    </submittedName>
</protein>
<dbReference type="AlphaFoldDB" id="A0A094X7J3"/>
<name>A0A094X7J3_9BACT</name>
<accession>A0A094X7J3</accession>
<sequence>MEGRVPGGERRGRCAFGLAVLASVPCQGKIVRCQKLNPAVTGT</sequence>
<evidence type="ECO:0000313" key="2">
    <source>
        <dbReference type="Proteomes" id="UP000029452"/>
    </source>
</evidence>
<proteinExistence type="predicted"/>
<evidence type="ECO:0000313" key="1">
    <source>
        <dbReference type="EMBL" id="KGA94479.1"/>
    </source>
</evidence>
<dbReference type="PATRIC" id="fig|178606.4.peg.1059"/>
<dbReference type="Proteomes" id="UP000029452">
    <property type="component" value="Unassembled WGS sequence"/>
</dbReference>
<comment type="caution">
    <text evidence="1">The sequence shown here is derived from an EMBL/GenBank/DDBJ whole genome shotgun (WGS) entry which is preliminary data.</text>
</comment>
<dbReference type="EMBL" id="JPGK01000003">
    <property type="protein sequence ID" value="KGA94479.1"/>
    <property type="molecule type" value="Genomic_DNA"/>
</dbReference>
<gene>
    <name evidence="1" type="ORF">LptCag_1242</name>
</gene>
<reference evidence="1 2" key="1">
    <citation type="submission" date="2014-06" db="EMBL/GenBank/DDBJ databases">
        <title>Draft genome sequence of iron oxidizing acidophile Leptospirillum ferriphilum DSM14647.</title>
        <authorList>
            <person name="Cardenas J.P."/>
            <person name="Lazcano M."/>
            <person name="Ossandon F.J."/>
            <person name="Corbett M."/>
            <person name="Holmes D.S."/>
            <person name="Watkin E."/>
        </authorList>
    </citation>
    <scope>NUCLEOTIDE SEQUENCE [LARGE SCALE GENOMIC DNA]</scope>
    <source>
        <strain evidence="1 2">DSM 14647</strain>
    </source>
</reference>
<organism evidence="1 2">
    <name type="scientific">Leptospirillum ferriphilum</name>
    <dbReference type="NCBI Taxonomy" id="178606"/>
    <lineage>
        <taxon>Bacteria</taxon>
        <taxon>Pseudomonadati</taxon>
        <taxon>Nitrospirota</taxon>
        <taxon>Nitrospiria</taxon>
        <taxon>Nitrospirales</taxon>
        <taxon>Nitrospiraceae</taxon>
        <taxon>Leptospirillum</taxon>
    </lineage>
</organism>